<dbReference type="GO" id="GO:0051539">
    <property type="term" value="F:4 iron, 4 sulfur cluster binding"/>
    <property type="evidence" value="ECO:0007669"/>
    <property type="project" value="UniProtKB-KW"/>
</dbReference>
<keyword evidence="4" id="KW-0949">S-adenosyl-L-methionine</keyword>
<evidence type="ECO:0000256" key="2">
    <source>
        <dbReference type="ARBA" id="ARBA00022603"/>
    </source>
</evidence>
<evidence type="ECO:0000256" key="7">
    <source>
        <dbReference type="ARBA" id="ARBA00023014"/>
    </source>
</evidence>
<dbReference type="GO" id="GO:0046872">
    <property type="term" value="F:metal ion binding"/>
    <property type="evidence" value="ECO:0007669"/>
    <property type="project" value="UniProtKB-KW"/>
</dbReference>
<sequence length="421" mass="48361">MKMLLIYPRWSKLERQTEFHLPPHGPVVFAATLPPEVEVEFVDENLEAVDFAASADLVALSVMLSCQLPRAFEIARRFREQGRTVIFGGIAVMLHAEEVALHADAVFLGEAEGRMAAVIDDFQAGRLKPVYDYMNNHPDIRLVGTARRDLLKRELYNYRGVQMLDLVHASRGCKFDCFPCCTGYLGGKKFRPRPVDQVIAEMEAIENNRLFIVDNSLAQDRQWLKELFTAMIPLKKKWVSHPILDDPEILKLAADAGAWYVYQAVFDTSDTIRDRIRRLKEHGIGIEGTIILGTDDQDEDAIKRLVDFLMEVELDVAEFTIMTPFPHSPIRAQLEREGRILSNNWLDYSADKVVFQPKRMSPEKLQEMFYYAWDTFYAGGGYALRMGELFKTVMRREMDDGTYRRYNPRTRRGFRTAGTTA</sequence>
<evidence type="ECO:0000256" key="6">
    <source>
        <dbReference type="ARBA" id="ARBA00023004"/>
    </source>
</evidence>
<dbReference type="SFLD" id="SFLDG01123">
    <property type="entry name" value="methyltransferase_(Class_B)"/>
    <property type="match status" value="1"/>
</dbReference>
<protein>
    <submittedName>
        <fullName evidence="9">Radical SAM protein</fullName>
    </submittedName>
</protein>
<gene>
    <name evidence="9" type="ORF">FL622_08580</name>
</gene>
<dbReference type="PROSITE" id="PS51332">
    <property type="entry name" value="B12_BINDING"/>
    <property type="match status" value="1"/>
</dbReference>
<dbReference type="InterPro" id="IPR007197">
    <property type="entry name" value="rSAM"/>
</dbReference>
<dbReference type="SFLD" id="SFLDG01082">
    <property type="entry name" value="B12-binding_domain_containing"/>
    <property type="match status" value="1"/>
</dbReference>
<dbReference type="PANTHER" id="PTHR43409">
    <property type="entry name" value="ANAEROBIC MAGNESIUM-PROTOPORPHYRIN IX MONOMETHYL ESTER CYCLASE-RELATED"/>
    <property type="match status" value="1"/>
</dbReference>
<evidence type="ECO:0000256" key="3">
    <source>
        <dbReference type="ARBA" id="ARBA00022679"/>
    </source>
</evidence>
<comment type="caution">
    <text evidence="9">The sequence shown here is derived from an EMBL/GenBank/DDBJ whole genome shotgun (WGS) entry which is preliminary data.</text>
</comment>
<dbReference type="Gene3D" id="3.40.50.280">
    <property type="entry name" value="Cobalamin-binding domain"/>
    <property type="match status" value="1"/>
</dbReference>
<comment type="cofactor">
    <cofactor evidence="1">
        <name>[4Fe-4S] cluster</name>
        <dbReference type="ChEBI" id="CHEBI:49883"/>
    </cofactor>
</comment>
<feature type="domain" description="B12-binding" evidence="8">
    <location>
        <begin position="42"/>
        <end position="129"/>
    </location>
</feature>
<keyword evidence="7" id="KW-0411">Iron-sulfur</keyword>
<dbReference type="EMBL" id="VJVV01000005">
    <property type="protein sequence ID" value="TRO81845.1"/>
    <property type="molecule type" value="Genomic_DNA"/>
</dbReference>
<reference evidence="9 10" key="1">
    <citation type="submission" date="2019-07" db="EMBL/GenBank/DDBJ databases">
        <title>Insights of Desulfuromonas acetexigens electromicrobiology.</title>
        <authorList>
            <person name="Katuri K."/>
            <person name="Sapireddy V."/>
            <person name="Shaw D.R."/>
            <person name="Saikaly P."/>
        </authorList>
    </citation>
    <scope>NUCLEOTIDE SEQUENCE [LARGE SCALE GENOMIC DNA]</scope>
    <source>
        <strain evidence="9 10">2873</strain>
    </source>
</reference>
<keyword evidence="6" id="KW-0408">Iron</keyword>
<dbReference type="GO" id="GO:0005829">
    <property type="term" value="C:cytosol"/>
    <property type="evidence" value="ECO:0007669"/>
    <property type="project" value="TreeGrafter"/>
</dbReference>
<dbReference type="SMART" id="SM00729">
    <property type="entry name" value="Elp3"/>
    <property type="match status" value="1"/>
</dbReference>
<evidence type="ECO:0000256" key="4">
    <source>
        <dbReference type="ARBA" id="ARBA00022691"/>
    </source>
</evidence>
<dbReference type="InterPro" id="IPR006158">
    <property type="entry name" value="Cobalamin-bd"/>
</dbReference>
<evidence type="ECO:0000259" key="8">
    <source>
        <dbReference type="PROSITE" id="PS51332"/>
    </source>
</evidence>
<dbReference type="SUPFAM" id="SSF102114">
    <property type="entry name" value="Radical SAM enzymes"/>
    <property type="match status" value="1"/>
</dbReference>
<dbReference type="InterPro" id="IPR058240">
    <property type="entry name" value="rSAM_sf"/>
</dbReference>
<organism evidence="9 10">
    <name type="scientific">Trichloromonas acetexigens</name>
    <dbReference type="NCBI Taxonomy" id="38815"/>
    <lineage>
        <taxon>Bacteria</taxon>
        <taxon>Pseudomonadati</taxon>
        <taxon>Thermodesulfobacteriota</taxon>
        <taxon>Desulfuromonadia</taxon>
        <taxon>Desulfuromonadales</taxon>
        <taxon>Trichloromonadaceae</taxon>
        <taxon>Trichloromonas</taxon>
    </lineage>
</organism>
<proteinExistence type="predicted"/>
<dbReference type="InterPro" id="IPR051198">
    <property type="entry name" value="BchE-like"/>
</dbReference>
<dbReference type="GO" id="GO:0031419">
    <property type="term" value="F:cobalamin binding"/>
    <property type="evidence" value="ECO:0007669"/>
    <property type="project" value="InterPro"/>
</dbReference>
<keyword evidence="5" id="KW-0479">Metal-binding</keyword>
<accession>A0A550JF75</accession>
<evidence type="ECO:0000256" key="1">
    <source>
        <dbReference type="ARBA" id="ARBA00001966"/>
    </source>
</evidence>
<keyword evidence="10" id="KW-1185">Reference proteome</keyword>
<evidence type="ECO:0000313" key="10">
    <source>
        <dbReference type="Proteomes" id="UP000317155"/>
    </source>
</evidence>
<dbReference type="Proteomes" id="UP000317155">
    <property type="component" value="Unassembled WGS sequence"/>
</dbReference>
<evidence type="ECO:0000256" key="5">
    <source>
        <dbReference type="ARBA" id="ARBA00022723"/>
    </source>
</evidence>
<dbReference type="SFLD" id="SFLDS00029">
    <property type="entry name" value="Radical_SAM"/>
    <property type="match status" value="1"/>
</dbReference>
<dbReference type="PANTHER" id="PTHR43409:SF7">
    <property type="entry name" value="BLL1977 PROTEIN"/>
    <property type="match status" value="1"/>
</dbReference>
<keyword evidence="2" id="KW-0489">Methyltransferase</keyword>
<dbReference type="InterPro" id="IPR034466">
    <property type="entry name" value="Methyltransferase_Class_B"/>
</dbReference>
<dbReference type="InterPro" id="IPR006638">
    <property type="entry name" value="Elp3/MiaA/NifB-like_rSAM"/>
</dbReference>
<dbReference type="GO" id="GO:0003824">
    <property type="term" value="F:catalytic activity"/>
    <property type="evidence" value="ECO:0007669"/>
    <property type="project" value="InterPro"/>
</dbReference>
<name>A0A550JF75_9BACT</name>
<keyword evidence="3" id="KW-0808">Transferase</keyword>
<dbReference type="OrthoDB" id="9762608at2"/>
<dbReference type="RefSeq" id="WP_092057672.1">
    <property type="nucleotide sequence ID" value="NZ_FOJJ01000037.1"/>
</dbReference>
<evidence type="ECO:0000313" key="9">
    <source>
        <dbReference type="EMBL" id="TRO81845.1"/>
    </source>
</evidence>
<dbReference type="AlphaFoldDB" id="A0A550JF75"/>